<dbReference type="AlphaFoldDB" id="A0A6S7KJB9"/>
<dbReference type="SUPFAM" id="SSF50630">
    <property type="entry name" value="Acid proteases"/>
    <property type="match status" value="1"/>
</dbReference>
<protein>
    <submittedName>
        <fullName evidence="2">---NA</fullName>
    </submittedName>
</protein>
<evidence type="ECO:0000256" key="1">
    <source>
        <dbReference type="SAM" id="MobiDB-lite"/>
    </source>
</evidence>
<accession>A0A6S7KJB9</accession>
<evidence type="ECO:0000313" key="3">
    <source>
        <dbReference type="Proteomes" id="UP001152795"/>
    </source>
</evidence>
<comment type="caution">
    <text evidence="2">The sequence shown here is derived from an EMBL/GenBank/DDBJ whole genome shotgun (WGS) entry which is preliminary data.</text>
</comment>
<sequence>TRYKQRDHSKRPIDRQRPLKTTTTRLIPHRNVLLSDVPTFYRNFLTSDAHNGRDGLLLSLWRTRSSYVRESSRQNVQSLWQKEPFCQGVQRQRTGKVNELEETTPHTVTAVLQAQAYSSDEELFCIKQLVSAGNKARVAIPLNGVPTRLLVDSGASVNILPMNVYNQIKQPSSKPKPTSICIYSY</sequence>
<dbReference type="PROSITE" id="PS00141">
    <property type="entry name" value="ASP_PROTEASE"/>
    <property type="match status" value="1"/>
</dbReference>
<dbReference type="InterPro" id="IPR001969">
    <property type="entry name" value="Aspartic_peptidase_AS"/>
</dbReference>
<feature type="compositionally biased region" description="Basic and acidic residues" evidence="1">
    <location>
        <begin position="1"/>
        <end position="17"/>
    </location>
</feature>
<dbReference type="GO" id="GO:0004190">
    <property type="term" value="F:aspartic-type endopeptidase activity"/>
    <property type="evidence" value="ECO:0007669"/>
    <property type="project" value="InterPro"/>
</dbReference>
<reference evidence="2" key="1">
    <citation type="submission" date="2020-04" db="EMBL/GenBank/DDBJ databases">
        <authorList>
            <person name="Alioto T."/>
            <person name="Alioto T."/>
            <person name="Gomez Garrido J."/>
        </authorList>
    </citation>
    <scope>NUCLEOTIDE SEQUENCE</scope>
    <source>
        <strain evidence="2">A484AB</strain>
    </source>
</reference>
<proteinExistence type="predicted"/>
<organism evidence="2 3">
    <name type="scientific">Paramuricea clavata</name>
    <name type="common">Red gorgonian</name>
    <name type="synonym">Violescent sea-whip</name>
    <dbReference type="NCBI Taxonomy" id="317549"/>
    <lineage>
        <taxon>Eukaryota</taxon>
        <taxon>Metazoa</taxon>
        <taxon>Cnidaria</taxon>
        <taxon>Anthozoa</taxon>
        <taxon>Octocorallia</taxon>
        <taxon>Malacalcyonacea</taxon>
        <taxon>Plexauridae</taxon>
        <taxon>Paramuricea</taxon>
    </lineage>
</organism>
<dbReference type="EMBL" id="CACRXK020040403">
    <property type="protein sequence ID" value="CAB4045575.1"/>
    <property type="molecule type" value="Genomic_DNA"/>
</dbReference>
<feature type="non-terminal residue" evidence="2">
    <location>
        <position position="1"/>
    </location>
</feature>
<feature type="non-terminal residue" evidence="2">
    <location>
        <position position="185"/>
    </location>
</feature>
<keyword evidence="3" id="KW-1185">Reference proteome</keyword>
<dbReference type="GO" id="GO:0006508">
    <property type="term" value="P:proteolysis"/>
    <property type="evidence" value="ECO:0007669"/>
    <property type="project" value="InterPro"/>
</dbReference>
<dbReference type="Gene3D" id="2.40.70.10">
    <property type="entry name" value="Acid Proteases"/>
    <property type="match status" value="1"/>
</dbReference>
<name>A0A6S7KJB9_PARCT</name>
<dbReference type="InterPro" id="IPR021109">
    <property type="entry name" value="Peptidase_aspartic_dom_sf"/>
</dbReference>
<evidence type="ECO:0000313" key="2">
    <source>
        <dbReference type="EMBL" id="CAB4045575.1"/>
    </source>
</evidence>
<dbReference type="Proteomes" id="UP001152795">
    <property type="component" value="Unassembled WGS sequence"/>
</dbReference>
<feature type="region of interest" description="Disordered" evidence="1">
    <location>
        <begin position="1"/>
        <end position="21"/>
    </location>
</feature>
<gene>
    <name evidence="2" type="ORF">PACLA_8A043697</name>
</gene>
<dbReference type="CDD" id="cd00303">
    <property type="entry name" value="retropepsin_like"/>
    <property type="match status" value="1"/>
</dbReference>